<feature type="transmembrane region" description="Helical" evidence="1">
    <location>
        <begin position="12"/>
        <end position="38"/>
    </location>
</feature>
<keyword evidence="3" id="KW-1185">Reference proteome</keyword>
<dbReference type="EMBL" id="JAGPXD010000005">
    <property type="protein sequence ID" value="KAH7353240.1"/>
    <property type="molecule type" value="Genomic_DNA"/>
</dbReference>
<evidence type="ECO:0000313" key="3">
    <source>
        <dbReference type="Proteomes" id="UP000813385"/>
    </source>
</evidence>
<name>A0A8K0WZA6_9PEZI</name>
<reference evidence="2" key="1">
    <citation type="journal article" date="2021" name="Nat. Commun.">
        <title>Genetic determinants of endophytism in the Arabidopsis root mycobiome.</title>
        <authorList>
            <person name="Mesny F."/>
            <person name="Miyauchi S."/>
            <person name="Thiergart T."/>
            <person name="Pickel B."/>
            <person name="Atanasova L."/>
            <person name="Karlsson M."/>
            <person name="Huettel B."/>
            <person name="Barry K.W."/>
            <person name="Haridas S."/>
            <person name="Chen C."/>
            <person name="Bauer D."/>
            <person name="Andreopoulos W."/>
            <person name="Pangilinan J."/>
            <person name="LaButti K."/>
            <person name="Riley R."/>
            <person name="Lipzen A."/>
            <person name="Clum A."/>
            <person name="Drula E."/>
            <person name="Henrissat B."/>
            <person name="Kohler A."/>
            <person name="Grigoriev I.V."/>
            <person name="Martin F.M."/>
            <person name="Hacquard S."/>
        </authorList>
    </citation>
    <scope>NUCLEOTIDE SEQUENCE</scope>
    <source>
        <strain evidence="2">MPI-CAGE-AT-0016</strain>
    </source>
</reference>
<comment type="caution">
    <text evidence="2">The sequence shown here is derived from an EMBL/GenBank/DDBJ whole genome shotgun (WGS) entry which is preliminary data.</text>
</comment>
<dbReference type="Proteomes" id="UP000813385">
    <property type="component" value="Unassembled WGS sequence"/>
</dbReference>
<proteinExistence type="predicted"/>
<keyword evidence="1" id="KW-0812">Transmembrane</keyword>
<feature type="transmembrane region" description="Helical" evidence="1">
    <location>
        <begin position="44"/>
        <end position="64"/>
    </location>
</feature>
<keyword evidence="1" id="KW-1133">Transmembrane helix</keyword>
<dbReference type="OrthoDB" id="4834893at2759"/>
<evidence type="ECO:0000256" key="1">
    <source>
        <dbReference type="SAM" id="Phobius"/>
    </source>
</evidence>
<protein>
    <submittedName>
        <fullName evidence="2">Uncharacterized protein</fullName>
    </submittedName>
</protein>
<accession>A0A8K0WZA6</accession>
<keyword evidence="1" id="KW-0472">Membrane</keyword>
<dbReference type="AlphaFoldDB" id="A0A8K0WZA6"/>
<evidence type="ECO:0000313" key="2">
    <source>
        <dbReference type="EMBL" id="KAH7353240.1"/>
    </source>
</evidence>
<feature type="transmembrane region" description="Helical" evidence="1">
    <location>
        <begin position="126"/>
        <end position="144"/>
    </location>
</feature>
<sequence>MARSRIPHLYGIFQFCCRLILVVVEVCALAALIILTMYNDSFSAGYVATILGILYSMCEMITLANATHQIPRMRPGFLVICDLILCVLGMVSFFYIMIQRGWRPQEGKRWSASDPFRDDKAVWAPWYIWLQLTAAILHFLYMIMHCFDTCRFQSSAQRQRRRQRRRAAEQGQAARS</sequence>
<organism evidence="2 3">
    <name type="scientific">Plectosphaerella cucumerina</name>
    <dbReference type="NCBI Taxonomy" id="40658"/>
    <lineage>
        <taxon>Eukaryota</taxon>
        <taxon>Fungi</taxon>
        <taxon>Dikarya</taxon>
        <taxon>Ascomycota</taxon>
        <taxon>Pezizomycotina</taxon>
        <taxon>Sordariomycetes</taxon>
        <taxon>Hypocreomycetidae</taxon>
        <taxon>Glomerellales</taxon>
        <taxon>Plectosphaerellaceae</taxon>
        <taxon>Plectosphaerella</taxon>
    </lineage>
</organism>
<gene>
    <name evidence="2" type="ORF">B0T11DRAFT_116126</name>
</gene>
<feature type="transmembrane region" description="Helical" evidence="1">
    <location>
        <begin position="76"/>
        <end position="98"/>
    </location>
</feature>